<dbReference type="InterPro" id="IPR028889">
    <property type="entry name" value="USP"/>
</dbReference>
<feature type="signal peptide" evidence="3">
    <location>
        <begin position="1"/>
        <end position="24"/>
    </location>
</feature>
<feature type="compositionally biased region" description="Basic and acidic residues" evidence="2">
    <location>
        <begin position="388"/>
        <end position="413"/>
    </location>
</feature>
<feature type="chain" id="PRO_5005602512" description="Ubiquitin carboxyl-terminal hydrolase" evidence="3">
    <location>
        <begin position="25"/>
        <end position="485"/>
    </location>
</feature>
<dbReference type="GO" id="GO:0004843">
    <property type="term" value="F:cysteine-type deubiquitinase activity"/>
    <property type="evidence" value="ECO:0007669"/>
    <property type="project" value="UniProtKB-UniRule"/>
</dbReference>
<keyword evidence="1 5" id="KW-0378">Hydrolase</keyword>
<dbReference type="GO" id="GO:0005829">
    <property type="term" value="C:cytosol"/>
    <property type="evidence" value="ECO:0007669"/>
    <property type="project" value="TreeGrafter"/>
</dbReference>
<dbReference type="GO" id="GO:0006508">
    <property type="term" value="P:proteolysis"/>
    <property type="evidence" value="ECO:0007669"/>
    <property type="project" value="UniProtKB-KW"/>
</dbReference>
<comment type="caution">
    <text evidence="5">The sequence shown here is derived from an EMBL/GenBank/DDBJ whole genome shotgun (WGS) entry which is preliminary data.</text>
</comment>
<evidence type="ECO:0000313" key="6">
    <source>
        <dbReference type="Proteomes" id="UP000037460"/>
    </source>
</evidence>
<dbReference type="PANTHER" id="PTHR24006">
    <property type="entry name" value="UBIQUITIN CARBOXYL-TERMINAL HYDROLASE"/>
    <property type="match status" value="1"/>
</dbReference>
<comment type="catalytic activity">
    <reaction evidence="1">
        <text>Thiol-dependent hydrolysis of ester, thioester, amide, peptide and isopeptide bonds formed by the C-terminal Gly of ubiquitin (a 76-residue protein attached to proteins as an intracellular targeting signal).</text>
        <dbReference type="EC" id="3.4.19.12"/>
    </reaction>
</comment>
<dbReference type="SUPFAM" id="SSF54001">
    <property type="entry name" value="Cysteine proteinases"/>
    <property type="match status" value="1"/>
</dbReference>
<dbReference type="OrthoDB" id="289038at2759"/>
<sequence>MPSCPNAIAATLLLSLLPSHTTSAAYLGLRNQGNTCYMNSLLQSLHHLPEFRRAIYSIPTSLQSNASSATENLFALALQRLFFQLECGELVGASEVGTEQLTRSFGWTRADVMVQQDVQEFARMLCDALQQSMRAHGMRDAVAELFEGRTSSVTRCTRVDFSSEKEERFYDLSLPVQGCRSLHAALRQFVHAEQLCGANQYNTRDPRFGKQDARRATRFKSLPPVLQVHLKRFEYDVESGSMRKLQQAFSFPTRLSLARFMAESARNGAGAPPPEYELHAVLSHGGDAGSGHYIAYVRPRGTAQWWEFDDTRVRQVEEHVAVKQQFGGRHSPVNTRNGGGLFGFGGGPMNAYMLVYVRRDLIVARDGAGAPSSSAATAASPAASGDVTEPRLGDVTEPRSGDVTEPRLGDVTEPRSALAPEVRAAFERELGLRSRRRRAATPAVASAASARVAVGAVMGAPGVAINSVDFEAPEGEAHAAEVDEE</sequence>
<protein>
    <recommendedName>
        <fullName evidence="1">Ubiquitin carboxyl-terminal hydrolase</fullName>
        <ecNumber evidence="1">3.4.19.12</ecNumber>
    </recommendedName>
</protein>
<organism evidence="5 6">
    <name type="scientific">Chrysochromulina tobinii</name>
    <dbReference type="NCBI Taxonomy" id="1460289"/>
    <lineage>
        <taxon>Eukaryota</taxon>
        <taxon>Haptista</taxon>
        <taxon>Haptophyta</taxon>
        <taxon>Prymnesiophyceae</taxon>
        <taxon>Prymnesiales</taxon>
        <taxon>Chrysochromulinaceae</taxon>
        <taxon>Chrysochromulina</taxon>
    </lineage>
</organism>
<keyword evidence="3" id="KW-0732">Signal</keyword>
<feature type="region of interest" description="Disordered" evidence="2">
    <location>
        <begin position="368"/>
        <end position="416"/>
    </location>
</feature>
<dbReference type="InterPro" id="IPR038765">
    <property type="entry name" value="Papain-like_cys_pep_sf"/>
</dbReference>
<feature type="compositionally biased region" description="Low complexity" evidence="2">
    <location>
        <begin position="368"/>
        <end position="385"/>
    </location>
</feature>
<keyword evidence="1" id="KW-0645">Protease</keyword>
<comment type="similarity">
    <text evidence="1">Belongs to the peptidase C19 family.</text>
</comment>
<dbReference type="GO" id="GO:0016579">
    <property type="term" value="P:protein deubiquitination"/>
    <property type="evidence" value="ECO:0007669"/>
    <property type="project" value="InterPro"/>
</dbReference>
<dbReference type="GO" id="GO:0005634">
    <property type="term" value="C:nucleus"/>
    <property type="evidence" value="ECO:0007669"/>
    <property type="project" value="TreeGrafter"/>
</dbReference>
<reference evidence="6" key="1">
    <citation type="journal article" date="2015" name="PLoS Genet.">
        <title>Genome Sequence and Transcriptome Analyses of Chrysochromulina tobin: Metabolic Tools for Enhanced Algal Fitness in the Prominent Order Prymnesiales (Haptophyceae).</title>
        <authorList>
            <person name="Hovde B.T."/>
            <person name="Deodato C.R."/>
            <person name="Hunsperger H.M."/>
            <person name="Ryken S.A."/>
            <person name="Yost W."/>
            <person name="Jha R.K."/>
            <person name="Patterson J."/>
            <person name="Monnat R.J. Jr."/>
            <person name="Barlow S.B."/>
            <person name="Starkenburg S.R."/>
            <person name="Cattolico R.A."/>
        </authorList>
    </citation>
    <scope>NUCLEOTIDE SEQUENCE</scope>
    <source>
        <strain evidence="6">CCMP291</strain>
    </source>
</reference>
<dbReference type="GO" id="GO:0031647">
    <property type="term" value="P:regulation of protein stability"/>
    <property type="evidence" value="ECO:0007669"/>
    <property type="project" value="TreeGrafter"/>
</dbReference>
<dbReference type="PROSITE" id="PS00972">
    <property type="entry name" value="USP_1"/>
    <property type="match status" value="1"/>
</dbReference>
<dbReference type="PROSITE" id="PS00973">
    <property type="entry name" value="USP_2"/>
    <property type="match status" value="1"/>
</dbReference>
<keyword evidence="1" id="KW-0833">Ubl conjugation pathway</keyword>
<accession>A0A0M0K725</accession>
<evidence type="ECO:0000313" key="5">
    <source>
        <dbReference type="EMBL" id="KOO34605.1"/>
    </source>
</evidence>
<evidence type="ECO:0000256" key="1">
    <source>
        <dbReference type="RuleBase" id="RU366025"/>
    </source>
</evidence>
<dbReference type="AlphaFoldDB" id="A0A0M0K725"/>
<dbReference type="InterPro" id="IPR050164">
    <property type="entry name" value="Peptidase_C19"/>
</dbReference>
<dbReference type="InterPro" id="IPR001394">
    <property type="entry name" value="Peptidase_C19_UCH"/>
</dbReference>
<dbReference type="PROSITE" id="PS50235">
    <property type="entry name" value="USP_3"/>
    <property type="match status" value="1"/>
</dbReference>
<dbReference type="Proteomes" id="UP000037460">
    <property type="component" value="Unassembled WGS sequence"/>
</dbReference>
<dbReference type="Gene3D" id="3.90.70.10">
    <property type="entry name" value="Cysteine proteinases"/>
    <property type="match status" value="1"/>
</dbReference>
<dbReference type="PANTHER" id="PTHR24006:SF644">
    <property type="entry name" value="UBIQUITIN CARBOXYL-TERMINAL HYDROLASE 7"/>
    <property type="match status" value="1"/>
</dbReference>
<proteinExistence type="inferred from homology"/>
<keyword evidence="6" id="KW-1185">Reference proteome</keyword>
<dbReference type="InterPro" id="IPR018200">
    <property type="entry name" value="USP_CS"/>
</dbReference>
<name>A0A0M0K725_9EUKA</name>
<evidence type="ECO:0000256" key="2">
    <source>
        <dbReference type="SAM" id="MobiDB-lite"/>
    </source>
</evidence>
<feature type="domain" description="USP" evidence="4">
    <location>
        <begin position="27"/>
        <end position="359"/>
    </location>
</feature>
<dbReference type="Pfam" id="PF00443">
    <property type="entry name" value="UCH"/>
    <property type="match status" value="1"/>
</dbReference>
<dbReference type="EC" id="3.4.19.12" evidence="1"/>
<evidence type="ECO:0000256" key="3">
    <source>
        <dbReference type="SAM" id="SignalP"/>
    </source>
</evidence>
<dbReference type="EMBL" id="JWZX01001161">
    <property type="protein sequence ID" value="KOO34605.1"/>
    <property type="molecule type" value="Genomic_DNA"/>
</dbReference>
<evidence type="ECO:0000259" key="4">
    <source>
        <dbReference type="PROSITE" id="PS50235"/>
    </source>
</evidence>
<gene>
    <name evidence="5" type="ORF">Ctob_015348</name>
</gene>
<keyword evidence="1" id="KW-0788">Thiol protease</keyword>